<reference evidence="3" key="1">
    <citation type="journal article" date="2021" name="PeerJ">
        <title>Extensive microbial diversity within the chicken gut microbiome revealed by metagenomics and culture.</title>
        <authorList>
            <person name="Gilroy R."/>
            <person name="Ravi A."/>
            <person name="Getino M."/>
            <person name="Pursley I."/>
            <person name="Horton D.L."/>
            <person name="Alikhan N.F."/>
            <person name="Baker D."/>
            <person name="Gharbi K."/>
            <person name="Hall N."/>
            <person name="Watson M."/>
            <person name="Adriaenssens E.M."/>
            <person name="Foster-Nyarko E."/>
            <person name="Jarju S."/>
            <person name="Secka A."/>
            <person name="Antonio M."/>
            <person name="Oren A."/>
            <person name="Chaudhuri R.R."/>
            <person name="La Ragione R."/>
            <person name="Hildebrand F."/>
            <person name="Pallen M.J."/>
        </authorList>
    </citation>
    <scope>NUCLEOTIDE SEQUENCE</scope>
    <source>
        <strain evidence="3">USAMLcec2-132</strain>
    </source>
</reference>
<dbReference type="PANTHER" id="PTHR43377">
    <property type="entry name" value="BILIVERDIN REDUCTASE A"/>
    <property type="match status" value="1"/>
</dbReference>
<dbReference type="Gene3D" id="3.30.360.10">
    <property type="entry name" value="Dihydrodipicolinate Reductase, domain 2"/>
    <property type="match status" value="1"/>
</dbReference>
<dbReference type="InterPro" id="IPR036291">
    <property type="entry name" value="NAD(P)-bd_dom_sf"/>
</dbReference>
<dbReference type="InterPro" id="IPR051450">
    <property type="entry name" value="Gfo/Idh/MocA_Oxidoreductases"/>
</dbReference>
<organism evidence="3 4">
    <name type="scientific">Candidatus Eisenbergiella merdavium</name>
    <dbReference type="NCBI Taxonomy" id="2838551"/>
    <lineage>
        <taxon>Bacteria</taxon>
        <taxon>Bacillati</taxon>
        <taxon>Bacillota</taxon>
        <taxon>Clostridia</taxon>
        <taxon>Lachnospirales</taxon>
        <taxon>Lachnospiraceae</taxon>
        <taxon>Eisenbergiella</taxon>
    </lineage>
</organism>
<reference evidence="3" key="2">
    <citation type="submission" date="2021-04" db="EMBL/GenBank/DDBJ databases">
        <authorList>
            <person name="Gilroy R."/>
        </authorList>
    </citation>
    <scope>NUCLEOTIDE SEQUENCE</scope>
    <source>
        <strain evidence="3">USAMLcec2-132</strain>
    </source>
</reference>
<dbReference type="GO" id="GO:0000166">
    <property type="term" value="F:nucleotide binding"/>
    <property type="evidence" value="ECO:0007669"/>
    <property type="project" value="InterPro"/>
</dbReference>
<feature type="domain" description="GFO/IDH/MocA-like oxidoreductase" evidence="2">
    <location>
        <begin position="120"/>
        <end position="197"/>
    </location>
</feature>
<gene>
    <name evidence="3" type="ORF">H9761_10470</name>
</gene>
<dbReference type="AlphaFoldDB" id="A0A9D2SQ56"/>
<dbReference type="Pfam" id="PF22725">
    <property type="entry name" value="GFO_IDH_MocA_C3"/>
    <property type="match status" value="1"/>
</dbReference>
<protein>
    <submittedName>
        <fullName evidence="3">Gfo/Idh/MocA family oxidoreductase</fullName>
    </submittedName>
</protein>
<feature type="domain" description="Gfo/Idh/MocA-like oxidoreductase N-terminal" evidence="1">
    <location>
        <begin position="6"/>
        <end position="111"/>
    </location>
</feature>
<dbReference type="SUPFAM" id="SSF55347">
    <property type="entry name" value="Glyceraldehyde-3-phosphate dehydrogenase-like, C-terminal domain"/>
    <property type="match status" value="1"/>
</dbReference>
<dbReference type="Pfam" id="PF01408">
    <property type="entry name" value="GFO_IDH_MocA"/>
    <property type="match status" value="1"/>
</dbReference>
<evidence type="ECO:0000259" key="1">
    <source>
        <dbReference type="Pfam" id="PF01408"/>
    </source>
</evidence>
<dbReference type="InterPro" id="IPR000683">
    <property type="entry name" value="Gfo/Idh/MocA-like_OxRdtase_N"/>
</dbReference>
<dbReference type="Proteomes" id="UP000823891">
    <property type="component" value="Unassembled WGS sequence"/>
</dbReference>
<sequence length="412" mass="45942">MIYARQSLETPQRFQIVGIVEPVRERRDFAGELFQVPQSRRFSSVEEAAAVPKFADAVFNCTMDRLHAATSLPFLEKGYHMLLEKPIATNSVDSEQILRCARENRRIVMVCHVLRYSPFYQTIKQLILDKEIGDIIDIQMAERVSYFHESVSYVRGKYGDPEICGSGMLLSKCSHDLDIMAWLMNGIRPKQVFSTGSLFQFRPEHAPAGAKERCLPDCPHLEDCIYSCKRLYVDHPQRWANRVWNDCGLLGGTDAQKLASLADESNQYGRCVYHTGMKVVDHQSVLVQFENGSTGTLSMTAGAAAAERSIHIVGTLGEICGAFSGEQITVSRIAPQAKDGCTTRTIDVSALQKGDAHGNGDKRIIEDFLALLNGNPPSICCTSIEDSMMGHEIAYEAERSRQRNKDNPKEGV</sequence>
<evidence type="ECO:0000313" key="4">
    <source>
        <dbReference type="Proteomes" id="UP000823891"/>
    </source>
</evidence>
<comment type="caution">
    <text evidence="3">The sequence shown here is derived from an EMBL/GenBank/DDBJ whole genome shotgun (WGS) entry which is preliminary data.</text>
</comment>
<evidence type="ECO:0000313" key="3">
    <source>
        <dbReference type="EMBL" id="HJC24118.1"/>
    </source>
</evidence>
<dbReference type="InterPro" id="IPR055170">
    <property type="entry name" value="GFO_IDH_MocA-like_dom"/>
</dbReference>
<dbReference type="EMBL" id="DWWS01000037">
    <property type="protein sequence ID" value="HJC24118.1"/>
    <property type="molecule type" value="Genomic_DNA"/>
</dbReference>
<dbReference type="Gene3D" id="3.40.50.720">
    <property type="entry name" value="NAD(P)-binding Rossmann-like Domain"/>
    <property type="match status" value="1"/>
</dbReference>
<accession>A0A9D2SQ56</accession>
<proteinExistence type="predicted"/>
<dbReference type="PANTHER" id="PTHR43377:SF2">
    <property type="entry name" value="BINDING ROSSMANN FOLD OXIDOREDUCTASE, PUTATIVE (AFU_ORTHOLOGUE AFUA_4G00560)-RELATED"/>
    <property type="match status" value="1"/>
</dbReference>
<evidence type="ECO:0000259" key="2">
    <source>
        <dbReference type="Pfam" id="PF22725"/>
    </source>
</evidence>
<dbReference type="SUPFAM" id="SSF51735">
    <property type="entry name" value="NAD(P)-binding Rossmann-fold domains"/>
    <property type="match status" value="1"/>
</dbReference>
<name>A0A9D2SQ56_9FIRM</name>